<keyword evidence="1" id="KW-0175">Coiled coil</keyword>
<reference evidence="3 4" key="1">
    <citation type="journal article" date="2010" name="Nature">
        <title>Perigord black truffle genome uncovers evolutionary origins and mechanisms of symbiosis.</title>
        <authorList>
            <person name="Martin F."/>
            <person name="Kohler A."/>
            <person name="Murat C."/>
            <person name="Balestrini R."/>
            <person name="Coutinho P.M."/>
            <person name="Jaillon O."/>
            <person name="Montanini B."/>
            <person name="Morin E."/>
            <person name="Noel B."/>
            <person name="Percudani R."/>
            <person name="Porcel B."/>
            <person name="Rubini A."/>
            <person name="Amicucci A."/>
            <person name="Amselem J."/>
            <person name="Anthouard V."/>
            <person name="Arcioni S."/>
            <person name="Artiguenave F."/>
            <person name="Aury J.M."/>
            <person name="Ballario P."/>
            <person name="Bolchi A."/>
            <person name="Brenna A."/>
            <person name="Brun A."/>
            <person name="Buee M."/>
            <person name="Cantarel B."/>
            <person name="Chevalier G."/>
            <person name="Couloux A."/>
            <person name="Da Silva C."/>
            <person name="Denoeud F."/>
            <person name="Duplessis S."/>
            <person name="Ghignone S."/>
            <person name="Hilselberger B."/>
            <person name="Iotti M."/>
            <person name="Marcais B."/>
            <person name="Mello A."/>
            <person name="Miranda M."/>
            <person name="Pacioni G."/>
            <person name="Quesneville H."/>
            <person name="Riccioni C."/>
            <person name="Ruotolo R."/>
            <person name="Splivallo R."/>
            <person name="Stocchi V."/>
            <person name="Tisserant E."/>
            <person name="Viscomi A.R."/>
            <person name="Zambonelli A."/>
            <person name="Zampieri E."/>
            <person name="Henrissat B."/>
            <person name="Lebrun M.H."/>
            <person name="Paolocci F."/>
            <person name="Bonfante P."/>
            <person name="Ottonello S."/>
            <person name="Wincker P."/>
        </authorList>
    </citation>
    <scope>NUCLEOTIDE SEQUENCE [LARGE SCALE GENOMIC DNA]</scope>
    <source>
        <strain evidence="3 4">Mel28</strain>
    </source>
</reference>
<evidence type="ECO:0000313" key="4">
    <source>
        <dbReference type="Proteomes" id="UP000006911"/>
    </source>
</evidence>
<feature type="coiled-coil region" evidence="1">
    <location>
        <begin position="187"/>
        <end position="221"/>
    </location>
</feature>
<dbReference type="RefSeq" id="XP_002841777.1">
    <property type="nucleotide sequence ID" value="XM_002841731.1"/>
</dbReference>
<evidence type="ECO:0000256" key="2">
    <source>
        <dbReference type="SAM" id="MobiDB-lite"/>
    </source>
</evidence>
<dbReference type="KEGG" id="tml:GSTUM_00011133001"/>
<accession>D5GN75</accession>
<feature type="compositionally biased region" description="Low complexity" evidence="2">
    <location>
        <begin position="1"/>
        <end position="14"/>
    </location>
</feature>
<keyword evidence="4" id="KW-1185">Reference proteome</keyword>
<proteinExistence type="predicted"/>
<name>D5GN75_TUBMM</name>
<evidence type="ECO:0000313" key="3">
    <source>
        <dbReference type="EMBL" id="CAZ85968.1"/>
    </source>
</evidence>
<sequence length="397" mass="44131">MSSSLSDSRWASSSPANVTPDVTPNVHDGLVARPVSMNICRFGPQCRYGSGCMNRHPERSGAGVVPQAGTLPDMYTSVAGVVPQAGTLPDMYTSFAGMLVQSDYARRAEHSYYVGGLAWAENARQAEHKALRDDTRRTEGKVEGLAGLVEAINTRQEQDRAMETRHRERMEEFMERLDNAGVKAGVLERTVDDAEVTRESVQELERRVEALNDRQEQDRARETRHWERMEEFMGRLDNAGVKAGVLERMVYWYYLCTSGWWRWLPLSRRYVACGIAIALLLAICINSYVLKVEVQDTTASTVGPTPYSLANQPSPLHHIHNPLNPKITPTARAHLQPLSPVLSNGDGAIGHTGSLPNRVLQSILYSPTPLPRSRIHVVITALALMLGAHAFRIPVRE</sequence>
<dbReference type="AlphaFoldDB" id="D5GN75"/>
<evidence type="ECO:0000256" key="1">
    <source>
        <dbReference type="SAM" id="Coils"/>
    </source>
</evidence>
<organism evidence="3 4">
    <name type="scientific">Tuber melanosporum (strain Mel28)</name>
    <name type="common">Perigord black truffle</name>
    <dbReference type="NCBI Taxonomy" id="656061"/>
    <lineage>
        <taxon>Eukaryota</taxon>
        <taxon>Fungi</taxon>
        <taxon>Dikarya</taxon>
        <taxon>Ascomycota</taxon>
        <taxon>Pezizomycotina</taxon>
        <taxon>Pezizomycetes</taxon>
        <taxon>Pezizales</taxon>
        <taxon>Tuberaceae</taxon>
        <taxon>Tuber</taxon>
    </lineage>
</organism>
<dbReference type="EMBL" id="FN430362">
    <property type="protein sequence ID" value="CAZ85968.1"/>
    <property type="molecule type" value="Genomic_DNA"/>
</dbReference>
<dbReference type="GeneID" id="9185894"/>
<feature type="region of interest" description="Disordered" evidence="2">
    <location>
        <begin position="1"/>
        <end position="25"/>
    </location>
</feature>
<dbReference type="Proteomes" id="UP000006911">
    <property type="component" value="Unassembled WGS sequence"/>
</dbReference>
<dbReference type="HOGENOM" id="CLU_694812_0_0_1"/>
<dbReference type="InParanoid" id="D5GN75"/>
<gene>
    <name evidence="3" type="ORF">GSTUM_00011133001</name>
</gene>
<protein>
    <submittedName>
        <fullName evidence="3">(Perigord truffle) hypothetical protein</fullName>
    </submittedName>
</protein>